<evidence type="ECO:0000256" key="3">
    <source>
        <dbReference type="SAM" id="MobiDB-lite"/>
    </source>
</evidence>
<dbReference type="PRINTS" id="PR00455">
    <property type="entry name" value="HTHTETR"/>
</dbReference>
<feature type="DNA-binding region" description="H-T-H motif" evidence="2">
    <location>
        <begin position="72"/>
        <end position="91"/>
    </location>
</feature>
<feature type="compositionally biased region" description="Low complexity" evidence="3">
    <location>
        <begin position="227"/>
        <end position="246"/>
    </location>
</feature>
<reference evidence="5 6" key="1">
    <citation type="submission" date="2016-11" db="EMBL/GenBank/DDBJ databases">
        <authorList>
            <person name="Jaros S."/>
            <person name="Januszkiewicz K."/>
            <person name="Wedrychowicz H."/>
        </authorList>
    </citation>
    <scope>NUCLEOTIDE SEQUENCE [LARGE SCALE GENOMIC DNA]</scope>
    <source>
        <strain evidence="5 6">DSM 45627</strain>
    </source>
</reference>
<keyword evidence="1 2" id="KW-0238">DNA-binding</keyword>
<evidence type="ECO:0000313" key="6">
    <source>
        <dbReference type="Proteomes" id="UP000186132"/>
    </source>
</evidence>
<name>A0A1M5MKG7_9ACTN</name>
<feature type="compositionally biased region" description="Pro residues" evidence="3">
    <location>
        <begin position="18"/>
        <end position="28"/>
    </location>
</feature>
<gene>
    <name evidence="5" type="ORF">SAMN05443575_2749</name>
</gene>
<evidence type="ECO:0000313" key="5">
    <source>
        <dbReference type="EMBL" id="SHG77687.1"/>
    </source>
</evidence>
<keyword evidence="6" id="KW-1185">Reference proteome</keyword>
<feature type="region of interest" description="Disordered" evidence="3">
    <location>
        <begin position="1"/>
        <end position="34"/>
    </location>
</feature>
<dbReference type="InterPro" id="IPR001647">
    <property type="entry name" value="HTH_TetR"/>
</dbReference>
<feature type="region of interest" description="Disordered" evidence="3">
    <location>
        <begin position="215"/>
        <end position="246"/>
    </location>
</feature>
<dbReference type="AlphaFoldDB" id="A0A1M5MKG7"/>
<sequence>MDGSANPLFDTLFRPTVEQPPAPTPPPVADASAAPVRVTGTRTRAGNAMNRTRAALLGGAARAVAGTGTRIAMAQVATSAGVAKATLYNHFRTRDAVLAALVLDQVRQLVDAQADKPLADALVDAGVAISRNEVARGLAAVEPAALAAVARIDETAPAWQLARQAVSDKLADAGRGGADTVLRWLASFLLTPAAAAQIAADVDVLVAGLPVADDDAADDAADDAPRTTNPLGAPATPPAADAPRTA</sequence>
<evidence type="ECO:0000259" key="4">
    <source>
        <dbReference type="PROSITE" id="PS50977"/>
    </source>
</evidence>
<dbReference type="EMBL" id="FQVU01000003">
    <property type="protein sequence ID" value="SHG77687.1"/>
    <property type="molecule type" value="Genomic_DNA"/>
</dbReference>
<dbReference type="GO" id="GO:0003677">
    <property type="term" value="F:DNA binding"/>
    <property type="evidence" value="ECO:0007669"/>
    <property type="project" value="UniProtKB-UniRule"/>
</dbReference>
<feature type="domain" description="HTH tetR-type" evidence="4">
    <location>
        <begin position="50"/>
        <end position="109"/>
    </location>
</feature>
<proteinExistence type="predicted"/>
<organism evidence="5 6">
    <name type="scientific">Jatrophihabitans endophyticus</name>
    <dbReference type="NCBI Taxonomy" id="1206085"/>
    <lineage>
        <taxon>Bacteria</taxon>
        <taxon>Bacillati</taxon>
        <taxon>Actinomycetota</taxon>
        <taxon>Actinomycetes</taxon>
        <taxon>Jatrophihabitantales</taxon>
        <taxon>Jatrophihabitantaceae</taxon>
        <taxon>Jatrophihabitans</taxon>
    </lineage>
</organism>
<dbReference type="RefSeq" id="WP_073390842.1">
    <property type="nucleotide sequence ID" value="NZ_FQVU01000003.1"/>
</dbReference>
<dbReference type="SUPFAM" id="SSF46689">
    <property type="entry name" value="Homeodomain-like"/>
    <property type="match status" value="1"/>
</dbReference>
<accession>A0A1M5MKG7</accession>
<dbReference type="PROSITE" id="PS50977">
    <property type="entry name" value="HTH_TETR_2"/>
    <property type="match status" value="1"/>
</dbReference>
<protein>
    <submittedName>
        <fullName evidence="5">Transcriptional regulator, TetR family</fullName>
    </submittedName>
</protein>
<evidence type="ECO:0000256" key="1">
    <source>
        <dbReference type="ARBA" id="ARBA00023125"/>
    </source>
</evidence>
<evidence type="ECO:0000256" key="2">
    <source>
        <dbReference type="PROSITE-ProRule" id="PRU00335"/>
    </source>
</evidence>
<dbReference type="Pfam" id="PF00440">
    <property type="entry name" value="TetR_N"/>
    <property type="match status" value="1"/>
</dbReference>
<dbReference type="STRING" id="1206085.SAMN05443575_2749"/>
<dbReference type="InterPro" id="IPR009057">
    <property type="entry name" value="Homeodomain-like_sf"/>
</dbReference>
<dbReference type="Gene3D" id="1.10.357.10">
    <property type="entry name" value="Tetracycline Repressor, domain 2"/>
    <property type="match status" value="1"/>
</dbReference>
<dbReference type="Proteomes" id="UP000186132">
    <property type="component" value="Unassembled WGS sequence"/>
</dbReference>